<dbReference type="Gene3D" id="2.60.220.10">
    <property type="entry name" value="Polysaccharide lyase family 8-like, C-terminal"/>
    <property type="match status" value="1"/>
</dbReference>
<dbReference type="SUPFAM" id="SSF74650">
    <property type="entry name" value="Galactose mutarotase-like"/>
    <property type="match status" value="1"/>
</dbReference>
<dbReference type="Pfam" id="PF02884">
    <property type="entry name" value="Lyase_8_C"/>
    <property type="match status" value="1"/>
</dbReference>
<organism evidence="8 9">
    <name type="scientific">Microlunatus soli</name>
    <dbReference type="NCBI Taxonomy" id="630515"/>
    <lineage>
        <taxon>Bacteria</taxon>
        <taxon>Bacillati</taxon>
        <taxon>Actinomycetota</taxon>
        <taxon>Actinomycetes</taxon>
        <taxon>Propionibacteriales</taxon>
        <taxon>Propionibacteriaceae</taxon>
        <taxon>Microlunatus</taxon>
    </lineage>
</organism>
<name>A0A1H1XW60_9ACTN</name>
<keyword evidence="3 8" id="KW-0456">Lyase</keyword>
<dbReference type="EMBL" id="LT629772">
    <property type="protein sequence ID" value="SDT13119.1"/>
    <property type="molecule type" value="Genomic_DNA"/>
</dbReference>
<keyword evidence="2" id="KW-0732">Signal</keyword>
<dbReference type="CDD" id="cd01083">
    <property type="entry name" value="GAG_Lyase"/>
    <property type="match status" value="1"/>
</dbReference>
<accession>A0A1H1XW60</accession>
<dbReference type="Gene3D" id="1.50.10.100">
    <property type="entry name" value="Chondroitin AC/alginate lyase"/>
    <property type="match status" value="1"/>
</dbReference>
<dbReference type="OrthoDB" id="6636047at2"/>
<proteinExistence type="inferred from homology"/>
<feature type="domain" description="Polysaccharide lyase 8 N-terminal alpha-helical" evidence="7">
    <location>
        <begin position="59"/>
        <end position="384"/>
    </location>
</feature>
<dbReference type="PROSITE" id="PS51318">
    <property type="entry name" value="TAT"/>
    <property type="match status" value="1"/>
</dbReference>
<comment type="similarity">
    <text evidence="1">Belongs to the polysaccharide lyase 8 family.</text>
</comment>
<reference evidence="8 9" key="1">
    <citation type="submission" date="2016-10" db="EMBL/GenBank/DDBJ databases">
        <authorList>
            <person name="de Groot N.N."/>
        </authorList>
    </citation>
    <scope>NUCLEOTIDE SEQUENCE [LARGE SCALE GENOMIC DNA]</scope>
    <source>
        <strain evidence="8 9">DSM 21800</strain>
    </source>
</reference>
<dbReference type="GO" id="GO:0005576">
    <property type="term" value="C:extracellular region"/>
    <property type="evidence" value="ECO:0007669"/>
    <property type="project" value="InterPro"/>
</dbReference>
<dbReference type="RefSeq" id="WP_091527398.1">
    <property type="nucleotide sequence ID" value="NZ_LT629772.1"/>
</dbReference>
<dbReference type="Pfam" id="PF08124">
    <property type="entry name" value="Lyase_8_N"/>
    <property type="match status" value="1"/>
</dbReference>
<evidence type="ECO:0000259" key="7">
    <source>
        <dbReference type="Pfam" id="PF08124"/>
    </source>
</evidence>
<dbReference type="InterPro" id="IPR011013">
    <property type="entry name" value="Gal_mutarotase_sf_dom"/>
</dbReference>
<dbReference type="InterPro" id="IPR003159">
    <property type="entry name" value="Lyase_8_central_dom"/>
</dbReference>
<dbReference type="SUPFAM" id="SSF48230">
    <property type="entry name" value="Chondroitin AC/alginate lyase"/>
    <property type="match status" value="1"/>
</dbReference>
<dbReference type="PANTHER" id="PTHR38481">
    <property type="entry name" value="HYALURONATE LYASE"/>
    <property type="match status" value="1"/>
</dbReference>
<feature type="domain" description="Polysaccharide lyase family 8 C-terminal" evidence="6">
    <location>
        <begin position="700"/>
        <end position="762"/>
    </location>
</feature>
<dbReference type="InterPro" id="IPR014718">
    <property type="entry name" value="GH-type_carb-bd"/>
</dbReference>
<dbReference type="Gene3D" id="2.70.98.10">
    <property type="match status" value="1"/>
</dbReference>
<feature type="active site" evidence="4">
    <location>
        <position position="281"/>
    </location>
</feature>
<dbReference type="STRING" id="630515.SAMN04489812_4258"/>
<evidence type="ECO:0000259" key="6">
    <source>
        <dbReference type="Pfam" id="PF02884"/>
    </source>
</evidence>
<dbReference type="Proteomes" id="UP000199103">
    <property type="component" value="Chromosome I"/>
</dbReference>
<dbReference type="GO" id="GO:0005975">
    <property type="term" value="P:carbohydrate metabolic process"/>
    <property type="evidence" value="ECO:0007669"/>
    <property type="project" value="InterPro"/>
</dbReference>
<keyword evidence="9" id="KW-1185">Reference proteome</keyword>
<gene>
    <name evidence="8" type="ORF">SAMN04489812_4258</name>
</gene>
<dbReference type="InterPro" id="IPR038970">
    <property type="entry name" value="Lyase_8"/>
</dbReference>
<feature type="active site" evidence="4">
    <location>
        <position position="344"/>
    </location>
</feature>
<dbReference type="SUPFAM" id="SSF49863">
    <property type="entry name" value="Hyaluronate lyase-like, C-terminal domain"/>
    <property type="match status" value="1"/>
</dbReference>
<evidence type="ECO:0000256" key="2">
    <source>
        <dbReference type="ARBA" id="ARBA00022729"/>
    </source>
</evidence>
<feature type="active site" evidence="4">
    <location>
        <position position="290"/>
    </location>
</feature>
<evidence type="ECO:0000313" key="8">
    <source>
        <dbReference type="EMBL" id="SDT13119.1"/>
    </source>
</evidence>
<dbReference type="InterPro" id="IPR006311">
    <property type="entry name" value="TAT_signal"/>
</dbReference>
<protein>
    <submittedName>
        <fullName evidence="8">Hyaluronate lyase</fullName>
    </submittedName>
</protein>
<dbReference type="InterPro" id="IPR004103">
    <property type="entry name" value="Lyase_8_C"/>
</dbReference>
<evidence type="ECO:0000256" key="3">
    <source>
        <dbReference type="ARBA" id="ARBA00023239"/>
    </source>
</evidence>
<dbReference type="GO" id="GO:0030246">
    <property type="term" value="F:carbohydrate binding"/>
    <property type="evidence" value="ECO:0007669"/>
    <property type="project" value="InterPro"/>
</dbReference>
<dbReference type="PANTHER" id="PTHR38481:SF1">
    <property type="entry name" value="HYALURONATE LYASE"/>
    <property type="match status" value="1"/>
</dbReference>
<evidence type="ECO:0000256" key="1">
    <source>
        <dbReference type="ARBA" id="ARBA00006699"/>
    </source>
</evidence>
<evidence type="ECO:0000313" key="9">
    <source>
        <dbReference type="Proteomes" id="UP000199103"/>
    </source>
</evidence>
<sequence length="812" mass="87447">MQTPDAAVSGDDQQPPRLSRRTVLAGSGALATGLVVLPSRSTIPAVADPAEFGTLRGTWTDLFLGSGFDPDAEPFAGKLRAVGETARRYLDGLAPAAGSLWPDLNYHDPDPDTDTDSFNYSARMNTTITRLRQIAEAVRQPGTGLTGDSTATQAVIDGLDQLNTEVYADGLARFGNWWNFQIGGAQDLMTTAILIFDELTTEQRSRYAAAVDYYVPDSTFDHYTGTSTGANRVDLCLSVILRSLLADNADRLTLARDALSPVFPYVTTGDGYYADGSFIQHSKIPYIGGYGAVLVSGLGRLFALLRGSSFEITDPNRSLFLDTIDNALAPFIYNGLMMDCVSGRGITRQTSSDHAKGHSVLPSIALIAKGADAEQARRWRGMIKGWAQRDDYDEAVGAGLSLVGLADMLQVINDDSVDPRDEPVEHRVFAQMDRATHRRPGWAAAISAASERIAYYETGNHENKRGWHTGSGWLQWWTADDLGQYSDAYWPTVDPYRLPGTTVSTKRLADEAGGPWTNPTPDAAWVGGTGDGTFGAFGQHLIGFQSTLKARKSWFCLDDAIVCLGAGIGSRDAEPAETIIDNRALGEQGTADLLVDGVRQPGTQGWTKTFDHPGWAHLDGHAGYVFLQPTVLTALRDERTGTWHDINDGGSTDPITRRYLTLTTDHGVEPDDAGYGYLLLPGASRTQTEAYARELRSKVRVLANSAAQQGISMPTGKVTAINFWQAGQLGDLAMSAPASVLISEERGRAAICVADPGRQLTSAVLIWKRKVSRVISAPDTVTATRTGNELAVTFGSLTGQAGSTQRIVVELG</sequence>
<dbReference type="InterPro" id="IPR012970">
    <property type="entry name" value="Lyase_8_alpha_N"/>
</dbReference>
<evidence type="ECO:0000256" key="4">
    <source>
        <dbReference type="PIRSR" id="PIRSR638970-1"/>
    </source>
</evidence>
<dbReference type="GO" id="GO:0016837">
    <property type="term" value="F:carbon-oxygen lyase activity, acting on polysaccharides"/>
    <property type="evidence" value="ECO:0007669"/>
    <property type="project" value="UniProtKB-ARBA"/>
</dbReference>
<feature type="domain" description="Polysaccharide lyase family 8 central" evidence="5">
    <location>
        <begin position="426"/>
        <end position="684"/>
    </location>
</feature>
<dbReference type="InterPro" id="IPR008929">
    <property type="entry name" value="Chondroitin_lyas"/>
</dbReference>
<dbReference type="Pfam" id="PF02278">
    <property type="entry name" value="Lyase_8"/>
    <property type="match status" value="1"/>
</dbReference>
<evidence type="ECO:0000259" key="5">
    <source>
        <dbReference type="Pfam" id="PF02278"/>
    </source>
</evidence>
<dbReference type="AlphaFoldDB" id="A0A1H1XW60"/>
<dbReference type="InterPro" id="IPR011071">
    <property type="entry name" value="Lyase_8-like_C"/>
</dbReference>